<feature type="transmembrane region" description="Helical" evidence="10">
    <location>
        <begin position="73"/>
        <end position="91"/>
    </location>
</feature>
<dbReference type="EC" id="2.4.1.132" evidence="10"/>
<dbReference type="Pfam" id="PF00534">
    <property type="entry name" value="Glycos_transf_1"/>
    <property type="match status" value="1"/>
</dbReference>
<dbReference type="GO" id="GO:0004378">
    <property type="term" value="F:GDP-Man:Man(1)GlcNAc(2)-PP-Dol alpha-1,3-mannosyltransferase activity"/>
    <property type="evidence" value="ECO:0007669"/>
    <property type="project" value="UniProtKB-UniRule"/>
</dbReference>
<evidence type="ECO:0000313" key="13">
    <source>
        <dbReference type="EMBL" id="OAO16186.1"/>
    </source>
</evidence>
<dbReference type="InterPro" id="IPR027054">
    <property type="entry name" value="ALG2"/>
</dbReference>
<evidence type="ECO:0000256" key="4">
    <source>
        <dbReference type="ARBA" id="ARBA00022692"/>
    </source>
</evidence>
<protein>
    <recommendedName>
        <fullName evidence="10">Alpha-1,3/1,6-mannosyltransferase ALG2</fullName>
        <ecNumber evidence="10">2.4.1.132</ecNumber>
        <ecNumber evidence="10">2.4.1.257</ecNumber>
    </recommendedName>
    <alternativeName>
        <fullName evidence="10">GDP-Man:Man(1)GlcNAc(2)-PP-Dol alpha-1,3-mannosyltransferase</fullName>
    </alternativeName>
</protein>
<comment type="function">
    <text evidence="10">Mannosylates Man(2)GlcNAc(2)-dolichol diphosphate and Man(1)GlcNAc(2)-dolichol diphosphate to form Man(3)GlcNAc(2)-dolichol diphosphate.</text>
</comment>
<feature type="domain" description="Glycosyltransferase subfamily 4-like N-terminal" evidence="12">
    <location>
        <begin position="15"/>
        <end position="176"/>
    </location>
</feature>
<dbReference type="OrthoDB" id="448893at2759"/>
<evidence type="ECO:0000256" key="7">
    <source>
        <dbReference type="ARBA" id="ARBA00023136"/>
    </source>
</evidence>
<comment type="similarity">
    <text evidence="10">Belongs to the glycosyltransferase group 1 family.</text>
</comment>
<dbReference type="Proteomes" id="UP000078348">
    <property type="component" value="Unassembled WGS sequence"/>
</dbReference>
<accession>A0A196SIP9</accession>
<comment type="catalytic activity">
    <reaction evidence="9 10">
        <text>an alpha-D-Man-(1-&gt;3)-beta-D-Man-(1-&gt;4)-beta-D-GlcNAc-(1-&gt;4)-alpha-D-GlcNAc-diphospho-di-trans,poly-cis-dolichol + GDP-alpha-D-mannose = an alpha-D-Man-(1-&gt;3)-[alpha-D-Man-(1-&gt;6)]-beta-D-Man-(1-&gt;4)-beta-D-GlcNAc-(1-&gt;4)-alpha-D-GlcNAc-diphospho-di-trans,poly-cis-dolichol + GDP + H(+)</text>
        <dbReference type="Rhea" id="RHEA:29519"/>
        <dbReference type="Rhea" id="RHEA-COMP:19513"/>
        <dbReference type="Rhea" id="RHEA-COMP:19515"/>
        <dbReference type="ChEBI" id="CHEBI:15378"/>
        <dbReference type="ChEBI" id="CHEBI:57527"/>
        <dbReference type="ChEBI" id="CHEBI:58189"/>
        <dbReference type="ChEBI" id="CHEBI:132510"/>
        <dbReference type="ChEBI" id="CHEBI:132511"/>
        <dbReference type="EC" id="2.4.1.257"/>
    </reaction>
    <physiologicalReaction direction="left-to-right" evidence="9 10">
        <dbReference type="Rhea" id="RHEA:29520"/>
    </physiologicalReaction>
</comment>
<sequence>MNGLKIAFLHPDLGIGGAERLIVDAAVGLQQKGHDVTVFTSHHGVKAFDETKDGTLKVITHGDFLPRTVFNRFYIFFAIIRAMYLAFVVALKYPGFDVIVCDQNAAYIPILRLLSKSKVVFYCHHPDYVQTPHNSLLKILYRLPFDLFEEYCVSMADSILVNSYYTQSVYKRSFRVISYFSSVLPSVLYPCVDYTTIRQLADKGRIPTELKGCRYFVSVNRYEHKKEVEKAILGFSHLRNKYGEDALQKQKLRLVIVGGYDPRLSENVDYFRELNELAMKEGVTDYVLFIRNCSQEEKAAIIKNSIALIYTPKNEHFGIVPLEGMALGRPVIADNSGGPKESIVPGLNGFLCDHWEDYGIAMGELVEKKELGDKLGAAGSKRVEEMFSFATFSDQFDKEVRNVHKKSHPQLLALVLLFFIPIYAVINLF</sequence>
<evidence type="ECO:0000256" key="3">
    <source>
        <dbReference type="ARBA" id="ARBA00022679"/>
    </source>
</evidence>
<evidence type="ECO:0000256" key="5">
    <source>
        <dbReference type="ARBA" id="ARBA00022824"/>
    </source>
</evidence>
<evidence type="ECO:0000313" key="14">
    <source>
        <dbReference type="Proteomes" id="UP000078348"/>
    </source>
</evidence>
<keyword evidence="2 10" id="KW-0328">Glycosyltransferase</keyword>
<dbReference type="EMBL" id="LXWW01000096">
    <property type="protein sequence ID" value="OAO16186.1"/>
    <property type="molecule type" value="Genomic_DNA"/>
</dbReference>
<feature type="domain" description="Glycosyl transferase family 1" evidence="11">
    <location>
        <begin position="213"/>
        <end position="381"/>
    </location>
</feature>
<comment type="caution">
    <text evidence="13">The sequence shown here is derived from an EMBL/GenBank/DDBJ whole genome shotgun (WGS) entry which is preliminary data.</text>
</comment>
<organism evidence="13 14">
    <name type="scientific">Blastocystis sp. subtype 1 (strain ATCC 50177 / NandII)</name>
    <dbReference type="NCBI Taxonomy" id="478820"/>
    <lineage>
        <taxon>Eukaryota</taxon>
        <taxon>Sar</taxon>
        <taxon>Stramenopiles</taxon>
        <taxon>Bigyra</taxon>
        <taxon>Opalozoa</taxon>
        <taxon>Opalinata</taxon>
        <taxon>Blastocystidae</taxon>
        <taxon>Blastocystis</taxon>
    </lineage>
</organism>
<evidence type="ECO:0000256" key="1">
    <source>
        <dbReference type="ARBA" id="ARBA00004922"/>
    </source>
</evidence>
<comment type="pathway">
    <text evidence="1 10">Protein modification; protein glycosylation.</text>
</comment>
<dbReference type="PANTHER" id="PTHR45918:SF1">
    <property type="entry name" value="ALPHA-1,3_1,6-MANNOSYLTRANSFERASE ALG2"/>
    <property type="match status" value="1"/>
</dbReference>
<evidence type="ECO:0000256" key="6">
    <source>
        <dbReference type="ARBA" id="ARBA00022989"/>
    </source>
</evidence>
<evidence type="ECO:0000256" key="8">
    <source>
        <dbReference type="ARBA" id="ARBA00045103"/>
    </source>
</evidence>
<keyword evidence="5" id="KW-0256">Endoplasmic reticulum</keyword>
<keyword evidence="7 10" id="KW-0472">Membrane</keyword>
<evidence type="ECO:0000259" key="12">
    <source>
        <dbReference type="Pfam" id="PF13439"/>
    </source>
</evidence>
<dbReference type="AlphaFoldDB" id="A0A196SIP9"/>
<dbReference type="InterPro" id="IPR001296">
    <property type="entry name" value="Glyco_trans_1"/>
</dbReference>
<evidence type="ECO:0000256" key="9">
    <source>
        <dbReference type="ARBA" id="ARBA00045104"/>
    </source>
</evidence>
<comment type="subcellular location">
    <subcellularLocation>
        <location evidence="10">Endoplasmic reticulum membrane</location>
        <topology evidence="10">Single-pass membrane protein</topology>
    </subcellularLocation>
</comment>
<dbReference type="PANTHER" id="PTHR45918">
    <property type="entry name" value="ALPHA-1,3/1,6-MANNOSYLTRANSFERASE ALG2"/>
    <property type="match status" value="1"/>
</dbReference>
<dbReference type="GO" id="GO:0005789">
    <property type="term" value="C:endoplasmic reticulum membrane"/>
    <property type="evidence" value="ECO:0007669"/>
    <property type="project" value="UniProtKB-SubCell"/>
</dbReference>
<reference evidence="13 14" key="1">
    <citation type="submission" date="2016-05" db="EMBL/GenBank/DDBJ databases">
        <title>Nuclear genome of Blastocystis sp. subtype 1 NandII.</title>
        <authorList>
            <person name="Gentekaki E."/>
            <person name="Curtis B."/>
            <person name="Stairs C."/>
            <person name="Eme L."/>
            <person name="Herman E."/>
            <person name="Klimes V."/>
            <person name="Arias M.C."/>
            <person name="Elias M."/>
            <person name="Hilliou F."/>
            <person name="Klute M."/>
            <person name="Malik S.-B."/>
            <person name="Pightling A."/>
            <person name="Rachubinski R."/>
            <person name="Salas D."/>
            <person name="Schlacht A."/>
            <person name="Suga H."/>
            <person name="Archibald J."/>
            <person name="Ball S.G."/>
            <person name="Clark G."/>
            <person name="Dacks J."/>
            <person name="Van Der Giezen M."/>
            <person name="Tsaousis A."/>
            <person name="Roger A."/>
        </authorList>
    </citation>
    <scope>NUCLEOTIDE SEQUENCE [LARGE SCALE GENOMIC DNA]</scope>
    <source>
        <strain evidence="14">ATCC 50177 / NandII</strain>
    </source>
</reference>
<gene>
    <name evidence="13" type="ORF">AV274_2129</name>
</gene>
<dbReference type="UniPathway" id="UPA00378"/>
<name>A0A196SIP9_BLAHN</name>
<keyword evidence="6 10" id="KW-1133">Transmembrane helix</keyword>
<dbReference type="GO" id="GO:0102704">
    <property type="term" value="F:GDP-Man:Man(2)GlcNAc(2)-PP-Dol alpha-1,6-mannosyltransferase activity"/>
    <property type="evidence" value="ECO:0007669"/>
    <property type="project" value="UniProtKB-UniRule"/>
</dbReference>
<evidence type="ECO:0000256" key="2">
    <source>
        <dbReference type="ARBA" id="ARBA00022676"/>
    </source>
</evidence>
<comment type="catalytic activity">
    <reaction evidence="8 10">
        <text>a beta-D-Man-(1-&gt;4)-beta-D-GlcNAc-(1-&gt;4)-alpha-D-GlcNAc-diphospho-di-trans,poly-cis-dolichol + GDP-alpha-D-mannose = an alpha-D-Man-(1-&gt;3)-beta-D-Man-(1-&gt;4)-beta-D-GlcNAc-(1-&gt;4)-alpha-D-GlcNAc-diphospho-di-trans,poly-cis-dolichol + GDP + H(+)</text>
        <dbReference type="Rhea" id="RHEA:29515"/>
        <dbReference type="Rhea" id="RHEA-COMP:19511"/>
        <dbReference type="Rhea" id="RHEA-COMP:19513"/>
        <dbReference type="ChEBI" id="CHEBI:15378"/>
        <dbReference type="ChEBI" id="CHEBI:57527"/>
        <dbReference type="ChEBI" id="CHEBI:58189"/>
        <dbReference type="ChEBI" id="CHEBI:58472"/>
        <dbReference type="ChEBI" id="CHEBI:132510"/>
        <dbReference type="EC" id="2.4.1.132"/>
    </reaction>
    <physiologicalReaction direction="left-to-right" evidence="8 10">
        <dbReference type="Rhea" id="RHEA:29516"/>
    </physiologicalReaction>
</comment>
<dbReference type="STRING" id="478820.A0A196SIP9"/>
<dbReference type="InterPro" id="IPR028098">
    <property type="entry name" value="Glyco_trans_4-like_N"/>
</dbReference>
<evidence type="ECO:0000256" key="10">
    <source>
        <dbReference type="RuleBase" id="RU367136"/>
    </source>
</evidence>
<feature type="transmembrane region" description="Helical" evidence="10">
    <location>
        <begin position="411"/>
        <end position="428"/>
    </location>
</feature>
<keyword evidence="14" id="KW-1185">Reference proteome</keyword>
<keyword evidence="3 10" id="KW-0808">Transferase</keyword>
<evidence type="ECO:0000259" key="11">
    <source>
        <dbReference type="Pfam" id="PF00534"/>
    </source>
</evidence>
<dbReference type="SUPFAM" id="SSF53756">
    <property type="entry name" value="UDP-Glycosyltransferase/glycogen phosphorylase"/>
    <property type="match status" value="1"/>
</dbReference>
<keyword evidence="4 10" id="KW-0812">Transmembrane</keyword>
<proteinExistence type="inferred from homology"/>
<dbReference type="Pfam" id="PF13439">
    <property type="entry name" value="Glyco_transf_4"/>
    <property type="match status" value="1"/>
</dbReference>
<dbReference type="EC" id="2.4.1.257" evidence="10"/>
<dbReference type="Gene3D" id="3.40.50.2000">
    <property type="entry name" value="Glycogen Phosphorylase B"/>
    <property type="match status" value="2"/>
</dbReference>